<feature type="domain" description="DUF4332" evidence="1">
    <location>
        <begin position="10"/>
        <end position="129"/>
    </location>
</feature>
<proteinExistence type="predicted"/>
<comment type="caution">
    <text evidence="2">The sequence shown here is derived from an EMBL/GenBank/DDBJ whole genome shotgun (WGS) entry which is preliminary data.</text>
</comment>
<evidence type="ECO:0000259" key="1">
    <source>
        <dbReference type="Pfam" id="PF14229"/>
    </source>
</evidence>
<reference evidence="2 3" key="1">
    <citation type="submission" date="2014-02" db="EMBL/GenBank/DDBJ databases">
        <title>Expanding our view of genomic diversity in Candidatus Accumulibacter clades.</title>
        <authorList>
            <person name="Skennerton C.T."/>
            <person name="Barr J.J."/>
            <person name="Slater F.R."/>
            <person name="Bond P.L."/>
            <person name="Tyson G.W."/>
        </authorList>
    </citation>
    <scope>NUCLEOTIDE SEQUENCE [LARGE SCALE GENOMIC DNA]</scope>
    <source>
        <strain evidence="3">BA-91</strain>
    </source>
</reference>
<dbReference type="InterPro" id="IPR025567">
    <property type="entry name" value="DUF4332"/>
</dbReference>
<sequence length="135" mass="14455">MTVSVKDLHGSTPAIVEKLKEAGITNNEQFLAAAAEPAQRKALASSCGCDARTILELANRADLARIKGVSGVYSDLLEKAGVDTVKELATRRPDNLHAKIVDTNAGVQITKQPPSLAMVESWVQQAKELPKTLSY</sequence>
<dbReference type="AlphaFoldDB" id="A0A080LT79"/>
<protein>
    <recommendedName>
        <fullName evidence="1">DUF4332 domain-containing protein</fullName>
    </recommendedName>
</protein>
<accession>A0A080LT79</accession>
<name>A0A080LT79_9PROT</name>
<organism evidence="2 3">
    <name type="scientific">Candidatus Accumulibacter phosphatis</name>
    <dbReference type="NCBI Taxonomy" id="327160"/>
    <lineage>
        <taxon>Bacteria</taxon>
        <taxon>Pseudomonadati</taxon>
        <taxon>Pseudomonadota</taxon>
        <taxon>Betaproteobacteria</taxon>
        <taxon>Candidatus Accumulibacter</taxon>
    </lineage>
</organism>
<dbReference type="Pfam" id="PF14229">
    <property type="entry name" value="DUF4332"/>
    <property type="match status" value="1"/>
</dbReference>
<evidence type="ECO:0000313" key="3">
    <source>
        <dbReference type="Proteomes" id="UP000020077"/>
    </source>
</evidence>
<dbReference type="Gene3D" id="1.10.150.20">
    <property type="entry name" value="5' to 3' exonuclease, C-terminal subdomain"/>
    <property type="match status" value="1"/>
</dbReference>
<evidence type="ECO:0000313" key="2">
    <source>
        <dbReference type="EMBL" id="KFB71603.1"/>
    </source>
</evidence>
<dbReference type="EMBL" id="JDVG02000520">
    <property type="protein sequence ID" value="KFB71603.1"/>
    <property type="molecule type" value="Genomic_DNA"/>
</dbReference>
<gene>
    <name evidence="2" type="ORF">AW09_003254</name>
</gene>
<dbReference type="Proteomes" id="UP000020077">
    <property type="component" value="Unassembled WGS sequence"/>
</dbReference>